<protein>
    <submittedName>
        <fullName evidence="2">VOC family protein</fullName>
    </submittedName>
</protein>
<dbReference type="InterPro" id="IPR029068">
    <property type="entry name" value="Glyas_Bleomycin-R_OHBP_Dase"/>
</dbReference>
<gene>
    <name evidence="2" type="ORF">HIJ39_21035</name>
</gene>
<dbReference type="AlphaFoldDB" id="A0A7Y0Q577"/>
<dbReference type="EMBL" id="JABBVZ010000153">
    <property type="protein sequence ID" value="NMP24796.1"/>
    <property type="molecule type" value="Genomic_DNA"/>
</dbReference>
<dbReference type="Pfam" id="PF00903">
    <property type="entry name" value="Glyoxalase"/>
    <property type="match status" value="1"/>
</dbReference>
<comment type="caution">
    <text evidence="2">The sequence shown here is derived from an EMBL/GenBank/DDBJ whole genome shotgun (WGS) entry which is preliminary data.</text>
</comment>
<reference evidence="2 3" key="1">
    <citation type="submission" date="2020-04" db="EMBL/GenBank/DDBJ databases">
        <authorList>
            <person name="Zhang R."/>
            <person name="Schippers A."/>
        </authorList>
    </citation>
    <scope>NUCLEOTIDE SEQUENCE [LARGE SCALE GENOMIC DNA]</scope>
    <source>
        <strain evidence="2 3">DSM 109850</strain>
    </source>
</reference>
<dbReference type="Proteomes" id="UP000533476">
    <property type="component" value="Unassembled WGS sequence"/>
</dbReference>
<feature type="domain" description="VOC" evidence="1">
    <location>
        <begin position="2"/>
        <end position="109"/>
    </location>
</feature>
<evidence type="ECO:0000313" key="2">
    <source>
        <dbReference type="EMBL" id="NMP24796.1"/>
    </source>
</evidence>
<evidence type="ECO:0000259" key="1">
    <source>
        <dbReference type="PROSITE" id="PS51819"/>
    </source>
</evidence>
<proteinExistence type="predicted"/>
<organism evidence="2 3">
    <name type="scientific">Sulfobacillus harzensis</name>
    <dbReference type="NCBI Taxonomy" id="2729629"/>
    <lineage>
        <taxon>Bacteria</taxon>
        <taxon>Bacillati</taxon>
        <taxon>Bacillota</taxon>
        <taxon>Clostridia</taxon>
        <taxon>Eubacteriales</taxon>
        <taxon>Clostridiales Family XVII. Incertae Sedis</taxon>
        <taxon>Sulfobacillus</taxon>
    </lineage>
</organism>
<dbReference type="Gene3D" id="3.10.180.10">
    <property type="entry name" value="2,3-Dihydroxybiphenyl 1,2-Dioxygenase, domain 1"/>
    <property type="match status" value="1"/>
</dbReference>
<dbReference type="InterPro" id="IPR037523">
    <property type="entry name" value="VOC_core"/>
</dbReference>
<accession>A0A7Y0Q577</accession>
<evidence type="ECO:0000313" key="3">
    <source>
        <dbReference type="Proteomes" id="UP000533476"/>
    </source>
</evidence>
<dbReference type="PROSITE" id="PS51819">
    <property type="entry name" value="VOC"/>
    <property type="match status" value="1"/>
</dbReference>
<dbReference type="InterPro" id="IPR004360">
    <property type="entry name" value="Glyas_Fos-R_dOase_dom"/>
</dbReference>
<keyword evidence="3" id="KW-1185">Reference proteome</keyword>
<dbReference type="CDD" id="cd06587">
    <property type="entry name" value="VOC"/>
    <property type="match status" value="1"/>
</dbReference>
<dbReference type="RefSeq" id="WP_169103002.1">
    <property type="nucleotide sequence ID" value="NZ_JABBVZ010000153.1"/>
</dbReference>
<name>A0A7Y0Q577_9FIRM</name>
<dbReference type="SUPFAM" id="SSF54593">
    <property type="entry name" value="Glyoxalase/Bleomycin resistance protein/Dihydroxybiphenyl dioxygenase"/>
    <property type="match status" value="1"/>
</dbReference>
<sequence length="113" mass="12941">MKLQFLYHPVPNAVDAARFYREQFGWTELWREKDMTIGMKMPGTDVVLMLDQDDGELTAGGIFEVPSVDDFYREKKHVLQFEGAPTDIPGGRYAQFRDPAGNVVRILDSTKEQ</sequence>